<comment type="caution">
    <text evidence="5">The sequence shown here is derived from an EMBL/GenBank/DDBJ whole genome shotgun (WGS) entry which is preliminary data.</text>
</comment>
<dbReference type="PANTHER" id="PTHR30302:SF1">
    <property type="entry name" value="HYDROGENASE 2 MATURATION PROTEASE"/>
    <property type="match status" value="1"/>
</dbReference>
<dbReference type="PRINTS" id="PR00446">
    <property type="entry name" value="HYDRGNUPTAKE"/>
</dbReference>
<dbReference type="SUPFAM" id="SSF53163">
    <property type="entry name" value="HybD-like"/>
    <property type="match status" value="1"/>
</dbReference>
<accession>A0A3E2BQD7</accession>
<evidence type="ECO:0000256" key="2">
    <source>
        <dbReference type="ARBA" id="ARBA00022670"/>
    </source>
</evidence>
<dbReference type="PANTHER" id="PTHR30302">
    <property type="entry name" value="HYDROGENASE 1 MATURATION PROTEASE"/>
    <property type="match status" value="1"/>
</dbReference>
<sequence>MPDRWVEFLKKELKGIDRLLVLGTGNALKADDAAGLLVASLLDRRLSRRQKARIKVLRVYELIDSYNRRIKRLKPSHLVIVDALDTGHQPGYIMATRLEPGRRKKKKISSEFYQLLEKLTADSACRIYFIGIQPALLDFGHPISPPVKEASRRVAEYISTLAAGSIR</sequence>
<evidence type="ECO:0000313" key="6">
    <source>
        <dbReference type="Proteomes" id="UP000257323"/>
    </source>
</evidence>
<name>A0A3E2BQD7_9BACT</name>
<comment type="similarity">
    <text evidence="1">Belongs to the peptidase A31 family.</text>
</comment>
<dbReference type="NCBIfam" id="TIGR00072">
    <property type="entry name" value="hydrog_prot"/>
    <property type="match status" value="1"/>
</dbReference>
<keyword evidence="2 5" id="KW-0645">Protease</keyword>
<dbReference type="EMBL" id="QUAH01000001">
    <property type="protein sequence ID" value="RFT16857.1"/>
    <property type="molecule type" value="Genomic_DNA"/>
</dbReference>
<dbReference type="GO" id="GO:0008047">
    <property type="term" value="F:enzyme activator activity"/>
    <property type="evidence" value="ECO:0007669"/>
    <property type="project" value="InterPro"/>
</dbReference>
<dbReference type="GO" id="GO:0004190">
    <property type="term" value="F:aspartic-type endopeptidase activity"/>
    <property type="evidence" value="ECO:0007669"/>
    <property type="project" value="UniProtKB-KW"/>
</dbReference>
<reference evidence="5 6" key="1">
    <citation type="submission" date="2018-08" db="EMBL/GenBank/DDBJ databases">
        <title>Genome analysis of the thermophilic bacterium of the candidate phylum Aminicenantes from deep subsurface aquifer revealed its physiology and ecological role.</title>
        <authorList>
            <person name="Kadnikov V.V."/>
            <person name="Mardanov A.V."/>
            <person name="Beletsky A.V."/>
            <person name="Karnachuk O.V."/>
            <person name="Ravin N.V."/>
        </authorList>
    </citation>
    <scope>NUCLEOTIDE SEQUENCE [LARGE SCALE GENOMIC DNA]</scope>
    <source>
        <strain evidence="5">BY38</strain>
    </source>
</reference>
<evidence type="ECO:0000256" key="1">
    <source>
        <dbReference type="ARBA" id="ARBA00006814"/>
    </source>
</evidence>
<dbReference type="InterPro" id="IPR023430">
    <property type="entry name" value="Pept_HybD-like_dom_sf"/>
</dbReference>
<evidence type="ECO:0000313" key="5">
    <source>
        <dbReference type="EMBL" id="RFT16857.1"/>
    </source>
</evidence>
<dbReference type="Gene3D" id="3.40.50.1450">
    <property type="entry name" value="HybD-like"/>
    <property type="match status" value="1"/>
</dbReference>
<dbReference type="GO" id="GO:0016485">
    <property type="term" value="P:protein processing"/>
    <property type="evidence" value="ECO:0007669"/>
    <property type="project" value="TreeGrafter"/>
</dbReference>
<dbReference type="AlphaFoldDB" id="A0A3E2BQD7"/>
<dbReference type="InterPro" id="IPR000671">
    <property type="entry name" value="Peptidase_A31"/>
</dbReference>
<organism evidence="5 6">
    <name type="scientific">Candidatus Saccharicenans subterraneus</name>
    <dbReference type="NCBI Taxonomy" id="2508984"/>
    <lineage>
        <taxon>Bacteria</taxon>
        <taxon>Candidatus Aminicenantota</taxon>
        <taxon>Candidatus Aminicenantia</taxon>
        <taxon>Candidatus Aminicenantales</taxon>
        <taxon>Candidatus Saccharicenantaceae</taxon>
        <taxon>Candidatus Saccharicenans</taxon>
    </lineage>
</organism>
<evidence type="ECO:0000256" key="3">
    <source>
        <dbReference type="ARBA" id="ARBA00022750"/>
    </source>
</evidence>
<gene>
    <name evidence="5" type="ORF">OP8BY_0799</name>
</gene>
<evidence type="ECO:0000256" key="4">
    <source>
        <dbReference type="ARBA" id="ARBA00022801"/>
    </source>
</evidence>
<protein>
    <submittedName>
        <fullName evidence="5">Hydrogenase maturation protease</fullName>
    </submittedName>
</protein>
<dbReference type="Proteomes" id="UP000257323">
    <property type="component" value="Unassembled WGS sequence"/>
</dbReference>
<keyword evidence="4" id="KW-0378">Hydrolase</keyword>
<proteinExistence type="inferred from homology"/>
<dbReference type="Pfam" id="PF01750">
    <property type="entry name" value="HycI"/>
    <property type="match status" value="1"/>
</dbReference>
<keyword evidence="3" id="KW-0064">Aspartyl protease</keyword>